<dbReference type="EMBL" id="UINC01101355">
    <property type="protein sequence ID" value="SVC62097.1"/>
    <property type="molecule type" value="Genomic_DNA"/>
</dbReference>
<organism evidence="2">
    <name type="scientific">marine metagenome</name>
    <dbReference type="NCBI Taxonomy" id="408172"/>
    <lineage>
        <taxon>unclassified sequences</taxon>
        <taxon>metagenomes</taxon>
        <taxon>ecological metagenomes</taxon>
    </lineage>
</organism>
<gene>
    <name evidence="2" type="ORF">METZ01_LOCUS314951</name>
</gene>
<evidence type="ECO:0000313" key="2">
    <source>
        <dbReference type="EMBL" id="SVC62097.1"/>
    </source>
</evidence>
<evidence type="ECO:0000256" key="1">
    <source>
        <dbReference type="SAM" id="MobiDB-lite"/>
    </source>
</evidence>
<name>A0A382NP38_9ZZZZ</name>
<accession>A0A382NP38</accession>
<reference evidence="2" key="1">
    <citation type="submission" date="2018-05" db="EMBL/GenBank/DDBJ databases">
        <authorList>
            <person name="Lanie J.A."/>
            <person name="Ng W.-L."/>
            <person name="Kazmierczak K.M."/>
            <person name="Andrzejewski T.M."/>
            <person name="Davidsen T.M."/>
            <person name="Wayne K.J."/>
            <person name="Tettelin H."/>
            <person name="Glass J.I."/>
            <person name="Rusch D."/>
            <person name="Podicherti R."/>
            <person name="Tsui H.-C.T."/>
            <person name="Winkler M.E."/>
        </authorList>
    </citation>
    <scope>NUCLEOTIDE SEQUENCE</scope>
</reference>
<feature type="non-terminal residue" evidence="2">
    <location>
        <position position="148"/>
    </location>
</feature>
<protein>
    <submittedName>
        <fullName evidence="2">Uncharacterized protein</fullName>
    </submittedName>
</protein>
<feature type="region of interest" description="Disordered" evidence="1">
    <location>
        <begin position="1"/>
        <end position="23"/>
    </location>
</feature>
<sequence>MDADLFDMETMETDEEKEKEEVDMTMPAYGSKEWNDYIMGKFESRELIDGNPICAGLRRVAEDVLGSIVSSRPLQVWPSTDVNGPGRATVVFEVVINWMDSGELRTFAEVADVWHGNTDDLFCAHPAATASTRAEGRALRKALKIRCL</sequence>
<dbReference type="AlphaFoldDB" id="A0A382NP38"/>
<proteinExistence type="predicted"/>